<comment type="caution">
    <text evidence="1">The sequence shown here is derived from an EMBL/GenBank/DDBJ whole genome shotgun (WGS) entry which is preliminary data.</text>
</comment>
<keyword evidence="2" id="KW-1185">Reference proteome</keyword>
<dbReference type="Proteomes" id="UP001595925">
    <property type="component" value="Unassembled WGS sequence"/>
</dbReference>
<dbReference type="AlphaFoldDB" id="A0ABD5QGF2"/>
<protein>
    <recommendedName>
        <fullName evidence="3">Small CPxCG-related zinc finger protein</fullName>
    </recommendedName>
</protein>
<name>A0ABD5QGF2_9EURY</name>
<reference evidence="1 2" key="1">
    <citation type="journal article" date="2019" name="Int. J. Syst. Evol. Microbiol.">
        <title>The Global Catalogue of Microorganisms (GCM) 10K type strain sequencing project: providing services to taxonomists for standard genome sequencing and annotation.</title>
        <authorList>
            <consortium name="The Broad Institute Genomics Platform"/>
            <consortium name="The Broad Institute Genome Sequencing Center for Infectious Disease"/>
            <person name="Wu L."/>
            <person name="Ma J."/>
        </authorList>
    </citation>
    <scope>NUCLEOTIDE SEQUENCE [LARGE SCALE GENOMIC DNA]</scope>
    <source>
        <strain evidence="1 2">CGMCC 1.15824</strain>
    </source>
</reference>
<evidence type="ECO:0000313" key="1">
    <source>
        <dbReference type="EMBL" id="MFC4988805.1"/>
    </source>
</evidence>
<proteinExistence type="predicted"/>
<dbReference type="RefSeq" id="WP_198667820.1">
    <property type="nucleotide sequence ID" value="NZ_JAIVEF010000001.1"/>
</dbReference>
<gene>
    <name evidence="1" type="ORF">ACFPFO_13730</name>
</gene>
<evidence type="ECO:0000313" key="2">
    <source>
        <dbReference type="Proteomes" id="UP001595925"/>
    </source>
</evidence>
<accession>A0ABD5QGF2</accession>
<dbReference type="EMBL" id="JBHSJG010000036">
    <property type="protein sequence ID" value="MFC4988805.1"/>
    <property type="molecule type" value="Genomic_DNA"/>
</dbReference>
<organism evidence="1 2">
    <name type="scientific">Saliphagus infecundisoli</name>
    <dbReference type="NCBI Taxonomy" id="1849069"/>
    <lineage>
        <taxon>Archaea</taxon>
        <taxon>Methanobacteriati</taxon>
        <taxon>Methanobacteriota</taxon>
        <taxon>Stenosarchaea group</taxon>
        <taxon>Halobacteria</taxon>
        <taxon>Halobacteriales</taxon>
        <taxon>Natrialbaceae</taxon>
        <taxon>Saliphagus</taxon>
    </lineage>
</organism>
<evidence type="ECO:0008006" key="3">
    <source>
        <dbReference type="Google" id="ProtNLM"/>
    </source>
</evidence>
<sequence>MSSPIPRLFRAALGGPASGEFHECRRCGTTVEGGAERCPRCESAEIATYFLQ</sequence>